<evidence type="ECO:0000259" key="6">
    <source>
        <dbReference type="Pfam" id="PF07807"/>
    </source>
</evidence>
<evidence type="ECO:0000313" key="8">
    <source>
        <dbReference type="EMBL" id="KND01853.1"/>
    </source>
</evidence>
<organism evidence="8 9">
    <name type="scientific">Spizellomyces punctatus (strain DAOM BR117)</name>
    <dbReference type="NCBI Taxonomy" id="645134"/>
    <lineage>
        <taxon>Eukaryota</taxon>
        <taxon>Fungi</taxon>
        <taxon>Fungi incertae sedis</taxon>
        <taxon>Chytridiomycota</taxon>
        <taxon>Chytridiomycota incertae sedis</taxon>
        <taxon>Chytridiomycetes</taxon>
        <taxon>Spizellomycetales</taxon>
        <taxon>Spizellomycetaceae</taxon>
        <taxon>Spizellomyces</taxon>
    </lineage>
</organism>
<proteinExistence type="inferred from homology"/>
<dbReference type="InterPro" id="IPR039896">
    <property type="entry name" value="Red-like"/>
</dbReference>
<comment type="similarity">
    <text evidence="2">Belongs to the RED family.</text>
</comment>
<keyword evidence="9" id="KW-1185">Reference proteome</keyword>
<dbReference type="AlphaFoldDB" id="A0A0L0HLB9"/>
<dbReference type="InterPro" id="IPR012492">
    <property type="entry name" value="RED_C"/>
</dbReference>
<evidence type="ECO:0000313" key="9">
    <source>
        <dbReference type="Proteomes" id="UP000053201"/>
    </source>
</evidence>
<evidence type="ECO:0000256" key="4">
    <source>
        <dbReference type="ARBA" id="ARBA00023242"/>
    </source>
</evidence>
<dbReference type="InParanoid" id="A0A0L0HLB9"/>
<keyword evidence="3" id="KW-0677">Repeat</keyword>
<evidence type="ECO:0000256" key="3">
    <source>
        <dbReference type="ARBA" id="ARBA00022737"/>
    </source>
</evidence>
<feature type="compositionally biased region" description="Basic and acidic residues" evidence="5">
    <location>
        <begin position="513"/>
        <end position="539"/>
    </location>
</feature>
<evidence type="ECO:0000256" key="5">
    <source>
        <dbReference type="SAM" id="MobiDB-lite"/>
    </source>
</evidence>
<accession>A0A0L0HLB9</accession>
<feature type="compositionally biased region" description="Basic and acidic residues" evidence="5">
    <location>
        <begin position="1"/>
        <end position="12"/>
    </location>
</feature>
<protein>
    <recommendedName>
        <fullName evidence="10">RED-like N-terminal domain-containing protein</fullName>
    </recommendedName>
</protein>
<feature type="region of interest" description="Disordered" evidence="5">
    <location>
        <begin position="507"/>
        <end position="571"/>
    </location>
</feature>
<dbReference type="RefSeq" id="XP_016609892.1">
    <property type="nucleotide sequence ID" value="XM_016751904.1"/>
</dbReference>
<evidence type="ECO:0000256" key="2">
    <source>
        <dbReference type="ARBA" id="ARBA00006660"/>
    </source>
</evidence>
<dbReference type="eggNOG" id="KOG2498">
    <property type="taxonomic scope" value="Eukaryota"/>
</dbReference>
<feature type="region of interest" description="Disordered" evidence="5">
    <location>
        <begin position="1"/>
        <end position="95"/>
    </location>
</feature>
<dbReference type="VEuPathDB" id="FungiDB:SPPG_03643"/>
<feature type="region of interest" description="Disordered" evidence="5">
    <location>
        <begin position="404"/>
        <end position="429"/>
    </location>
</feature>
<feature type="compositionally biased region" description="Basic and acidic residues" evidence="5">
    <location>
        <begin position="288"/>
        <end position="304"/>
    </location>
</feature>
<name>A0A0L0HLB9_SPIPD</name>
<feature type="domain" description="RED-like N-terminal" evidence="7">
    <location>
        <begin position="51"/>
        <end position="273"/>
    </location>
</feature>
<sequence length="571" mass="62775">MSKGLGQDDFRKLLATPRSVLQQTPRAAQTPRQTPRATKDADGFAQPAPVKSKKKLWKPPSKEGASQSDNGPGYRDRARERREGANPDYEETEQMLAVLKASEQSQNADRTETDTSLSIEQSKYLGGDAKHTHLVKGLDYALLEKVQRELQQKDAEEKKEEEAIQYVEQIHGDGGSKFNSTFAANIYELAVKKAKVQPPLRNELFIPGRLAFAWELGTIDETGDYIGTRDIPTSVMRSRADVKGYDRNFTISGSDLVIEKVASVVAYLREGSGTAGANPSGKRRVKRKDKEKGQAQIEKVEEPGTAKQAQTEEEDIFADAGREYTFQVEDRGRRPADRVVGMGEYFDSAAVLMEDNKEASDGMDLDVIGPESGNALSTILQESAGMLDSLQGDGAAKKMVGSLQTAGGAKMPTDLEQPSTGSTTGHKRQHSDLLPASALDDVQENHLADLADLDDSASDAEGADLNQMDLGVRQNKRKQLTRFDFDTDEEWQKYKDKQVHLPKAAFQFGIKASDGRQKSGRKGGEGSGKKKNHDAKLNREFQQLNKVFTDKYGTGLEDSGGGRNKKQKRGK</sequence>
<comment type="subcellular location">
    <subcellularLocation>
        <location evidence="1">Nucleus</location>
    </subcellularLocation>
</comment>
<reference evidence="8 9" key="1">
    <citation type="submission" date="2009-08" db="EMBL/GenBank/DDBJ databases">
        <title>The Genome Sequence of Spizellomyces punctatus strain DAOM BR117.</title>
        <authorList>
            <consortium name="The Broad Institute Genome Sequencing Platform"/>
            <person name="Russ C."/>
            <person name="Cuomo C."/>
            <person name="Shea T."/>
            <person name="Young S.K."/>
            <person name="Zeng Q."/>
            <person name="Koehrsen M."/>
            <person name="Haas B."/>
            <person name="Borodovsky M."/>
            <person name="Guigo R."/>
            <person name="Alvarado L."/>
            <person name="Berlin A."/>
            <person name="Bochicchio J."/>
            <person name="Borenstein D."/>
            <person name="Chapman S."/>
            <person name="Chen Z."/>
            <person name="Engels R."/>
            <person name="Freedman E."/>
            <person name="Gellesch M."/>
            <person name="Goldberg J."/>
            <person name="Griggs A."/>
            <person name="Gujja S."/>
            <person name="Heiman D."/>
            <person name="Hepburn T."/>
            <person name="Howarth C."/>
            <person name="Jen D."/>
            <person name="Larson L."/>
            <person name="Lewis B."/>
            <person name="Mehta T."/>
            <person name="Park D."/>
            <person name="Pearson M."/>
            <person name="Roberts A."/>
            <person name="Saif S."/>
            <person name="Shenoy N."/>
            <person name="Sisk P."/>
            <person name="Stolte C."/>
            <person name="Sykes S."/>
            <person name="Thomson T."/>
            <person name="Walk T."/>
            <person name="White J."/>
            <person name="Yandava C."/>
            <person name="Burger G."/>
            <person name="Gray M.W."/>
            <person name="Holland P.W.H."/>
            <person name="King N."/>
            <person name="Lang F.B.F."/>
            <person name="Roger A.J."/>
            <person name="Ruiz-Trillo I."/>
            <person name="Lander E."/>
            <person name="Nusbaum C."/>
        </authorList>
    </citation>
    <scope>NUCLEOTIDE SEQUENCE [LARGE SCALE GENOMIC DNA]</scope>
    <source>
        <strain evidence="8 9">DAOM BR117</strain>
    </source>
</reference>
<feature type="region of interest" description="Disordered" evidence="5">
    <location>
        <begin position="273"/>
        <end position="311"/>
    </location>
</feature>
<dbReference type="Pfam" id="PF07808">
    <property type="entry name" value="RED_N"/>
    <property type="match status" value="1"/>
</dbReference>
<dbReference type="GO" id="GO:0005634">
    <property type="term" value="C:nucleus"/>
    <property type="evidence" value="ECO:0007669"/>
    <property type="project" value="UniProtKB-SubCell"/>
</dbReference>
<dbReference type="Proteomes" id="UP000053201">
    <property type="component" value="Unassembled WGS sequence"/>
</dbReference>
<feature type="domain" description="Protein RED C-terminal" evidence="6">
    <location>
        <begin position="457"/>
        <end position="553"/>
    </location>
</feature>
<dbReference type="EMBL" id="KQ257454">
    <property type="protein sequence ID" value="KND01853.1"/>
    <property type="molecule type" value="Genomic_DNA"/>
</dbReference>
<dbReference type="OrthoDB" id="3366823at2759"/>
<evidence type="ECO:0000256" key="1">
    <source>
        <dbReference type="ARBA" id="ARBA00004123"/>
    </source>
</evidence>
<evidence type="ECO:0000259" key="7">
    <source>
        <dbReference type="Pfam" id="PF07808"/>
    </source>
</evidence>
<feature type="compositionally biased region" description="Polar residues" evidence="5">
    <location>
        <begin position="19"/>
        <end position="36"/>
    </location>
</feature>
<dbReference type="STRING" id="645134.A0A0L0HLB9"/>
<gene>
    <name evidence="8" type="ORF">SPPG_03643</name>
</gene>
<dbReference type="PANTHER" id="PTHR12765">
    <property type="entry name" value="RED PROTEIN IK FACTOR CYTOKINE IK"/>
    <property type="match status" value="1"/>
</dbReference>
<dbReference type="OMA" id="WQQTNGY"/>
<keyword evidence="4" id="KW-0539">Nucleus</keyword>
<dbReference type="Pfam" id="PF07807">
    <property type="entry name" value="RED_C"/>
    <property type="match status" value="1"/>
</dbReference>
<evidence type="ECO:0008006" key="10">
    <source>
        <dbReference type="Google" id="ProtNLM"/>
    </source>
</evidence>
<feature type="compositionally biased region" description="Basic and acidic residues" evidence="5">
    <location>
        <begin position="74"/>
        <end position="85"/>
    </location>
</feature>
<dbReference type="GeneID" id="27687148"/>
<dbReference type="InterPro" id="IPR012916">
    <property type="entry name" value="RED_N"/>
</dbReference>